<evidence type="ECO:0000259" key="14">
    <source>
        <dbReference type="Pfam" id="PF03372"/>
    </source>
</evidence>
<dbReference type="InterPro" id="IPR036691">
    <property type="entry name" value="Endo/exonu/phosph_ase_sf"/>
</dbReference>
<dbReference type="InterPro" id="IPR005135">
    <property type="entry name" value="Endo/exonuclease/phosphatase"/>
</dbReference>
<dbReference type="GO" id="GO:0016020">
    <property type="term" value="C:membrane"/>
    <property type="evidence" value="ECO:0007669"/>
    <property type="project" value="UniProtKB-SubCell"/>
</dbReference>
<keyword evidence="7" id="KW-0479">Metal-binding</keyword>
<evidence type="ECO:0000256" key="12">
    <source>
        <dbReference type="ARBA" id="ARBA00023098"/>
    </source>
</evidence>
<proteinExistence type="inferred from homology"/>
<evidence type="ECO:0000256" key="10">
    <source>
        <dbReference type="ARBA" id="ARBA00022919"/>
    </source>
</evidence>
<protein>
    <recommendedName>
        <fullName evidence="5">sphingomyelin phosphodiesterase</fullName>
        <ecNumber evidence="5">3.1.4.12</ecNumber>
    </recommendedName>
</protein>
<dbReference type="PANTHER" id="PTHR16320">
    <property type="entry name" value="SPHINGOMYELINASE FAMILY MEMBER"/>
    <property type="match status" value="1"/>
</dbReference>
<dbReference type="PANTHER" id="PTHR16320:SF24">
    <property type="entry name" value="PHOSPHODIESTERASE, PUTATIVE-RELATED"/>
    <property type="match status" value="1"/>
</dbReference>
<gene>
    <name evidence="15" type="ORF">DILT_LOCUS5676</name>
</gene>
<evidence type="ECO:0000256" key="3">
    <source>
        <dbReference type="ARBA" id="ARBA00004991"/>
    </source>
</evidence>
<dbReference type="GO" id="GO:0004767">
    <property type="term" value="F:sphingomyelin phosphodiesterase activity"/>
    <property type="evidence" value="ECO:0007669"/>
    <property type="project" value="UniProtKB-EC"/>
</dbReference>
<keyword evidence="6" id="KW-0812">Transmembrane</keyword>
<evidence type="ECO:0000313" key="15">
    <source>
        <dbReference type="EMBL" id="VDN09845.1"/>
    </source>
</evidence>
<comment type="similarity">
    <text evidence="4">Belongs to the neutral sphingomyelinase family.</text>
</comment>
<dbReference type="Pfam" id="PF03372">
    <property type="entry name" value="Exo_endo_phos"/>
    <property type="match status" value="1"/>
</dbReference>
<evidence type="ECO:0000256" key="11">
    <source>
        <dbReference type="ARBA" id="ARBA00022989"/>
    </source>
</evidence>
<comment type="pathway">
    <text evidence="3">Sphingolipid metabolism.</text>
</comment>
<keyword evidence="8" id="KW-0378">Hydrolase</keyword>
<evidence type="ECO:0000256" key="5">
    <source>
        <dbReference type="ARBA" id="ARBA00012369"/>
    </source>
</evidence>
<evidence type="ECO:0000256" key="13">
    <source>
        <dbReference type="ARBA" id="ARBA00023136"/>
    </source>
</evidence>
<keyword evidence="12" id="KW-0443">Lipid metabolism</keyword>
<keyword evidence="13" id="KW-0472">Membrane</keyword>
<comment type="subcellular location">
    <subcellularLocation>
        <location evidence="1">Membrane</location>
        <topology evidence="1">Multi-pass membrane protein</topology>
    </subcellularLocation>
</comment>
<dbReference type="EC" id="3.1.4.12" evidence="5"/>
<feature type="domain" description="Endonuclease/exonuclease/phosphatase" evidence="14">
    <location>
        <begin position="6"/>
        <end position="177"/>
    </location>
</feature>
<comment type="pathway">
    <text evidence="2">Lipid metabolism; sphingolipid metabolism.</text>
</comment>
<evidence type="ECO:0000256" key="7">
    <source>
        <dbReference type="ARBA" id="ARBA00022723"/>
    </source>
</evidence>
<sequence>MTVAKARRLAALREALKSANYDIVLLQELWENKEYAKFKEALSDRYPYSVYFHSQVFGAGLSIFSQWKLESFLTYPYTLDGYPHHIHHADWLSGKSMGYATLVTPKGFRLNLYVTHTHARYDIDHKDDIVEGHRLAQAMELMEFVRATAGSADAIFIGGDLNLEPYTTALNLLKRSLDLKDAWLDQYVWFLASKPNSKHIILTFANP</sequence>
<keyword evidence="10" id="KW-0746">Sphingolipid metabolism</keyword>
<evidence type="ECO:0000256" key="1">
    <source>
        <dbReference type="ARBA" id="ARBA00004141"/>
    </source>
</evidence>
<evidence type="ECO:0000256" key="6">
    <source>
        <dbReference type="ARBA" id="ARBA00022692"/>
    </source>
</evidence>
<evidence type="ECO:0000256" key="2">
    <source>
        <dbReference type="ARBA" id="ARBA00004760"/>
    </source>
</evidence>
<dbReference type="OrthoDB" id="387657at2759"/>
<name>A0A3P7KXJ3_DIBLA</name>
<reference evidence="15 16" key="1">
    <citation type="submission" date="2018-11" db="EMBL/GenBank/DDBJ databases">
        <authorList>
            <consortium name="Pathogen Informatics"/>
        </authorList>
    </citation>
    <scope>NUCLEOTIDE SEQUENCE [LARGE SCALE GENOMIC DNA]</scope>
</reference>
<dbReference type="EMBL" id="UYRU01047911">
    <property type="protein sequence ID" value="VDN09845.1"/>
    <property type="molecule type" value="Genomic_DNA"/>
</dbReference>
<dbReference type="GO" id="GO:0006665">
    <property type="term" value="P:sphingolipid metabolic process"/>
    <property type="evidence" value="ECO:0007669"/>
    <property type="project" value="UniProtKB-KW"/>
</dbReference>
<evidence type="ECO:0000256" key="9">
    <source>
        <dbReference type="ARBA" id="ARBA00022842"/>
    </source>
</evidence>
<keyword evidence="11" id="KW-1133">Transmembrane helix</keyword>
<dbReference type="GO" id="GO:0046872">
    <property type="term" value="F:metal ion binding"/>
    <property type="evidence" value="ECO:0007669"/>
    <property type="project" value="UniProtKB-KW"/>
</dbReference>
<evidence type="ECO:0000313" key="16">
    <source>
        <dbReference type="Proteomes" id="UP000281553"/>
    </source>
</evidence>
<accession>A0A3P7KXJ3</accession>
<organism evidence="15 16">
    <name type="scientific">Dibothriocephalus latus</name>
    <name type="common">Fish tapeworm</name>
    <name type="synonym">Diphyllobothrium latum</name>
    <dbReference type="NCBI Taxonomy" id="60516"/>
    <lineage>
        <taxon>Eukaryota</taxon>
        <taxon>Metazoa</taxon>
        <taxon>Spiralia</taxon>
        <taxon>Lophotrochozoa</taxon>
        <taxon>Platyhelminthes</taxon>
        <taxon>Cestoda</taxon>
        <taxon>Eucestoda</taxon>
        <taxon>Diphyllobothriidea</taxon>
        <taxon>Diphyllobothriidae</taxon>
        <taxon>Dibothriocephalus</taxon>
    </lineage>
</organism>
<evidence type="ECO:0000256" key="8">
    <source>
        <dbReference type="ARBA" id="ARBA00022801"/>
    </source>
</evidence>
<keyword evidence="9" id="KW-0460">Magnesium</keyword>
<dbReference type="SUPFAM" id="SSF56219">
    <property type="entry name" value="DNase I-like"/>
    <property type="match status" value="1"/>
</dbReference>
<dbReference type="InterPro" id="IPR038772">
    <property type="entry name" value="Sph/SMPD2-like"/>
</dbReference>
<dbReference type="Proteomes" id="UP000281553">
    <property type="component" value="Unassembled WGS sequence"/>
</dbReference>
<evidence type="ECO:0000256" key="4">
    <source>
        <dbReference type="ARBA" id="ARBA00006335"/>
    </source>
</evidence>
<dbReference type="Gene3D" id="3.60.10.10">
    <property type="entry name" value="Endonuclease/exonuclease/phosphatase"/>
    <property type="match status" value="1"/>
</dbReference>
<keyword evidence="16" id="KW-1185">Reference proteome</keyword>
<dbReference type="AlphaFoldDB" id="A0A3P7KXJ3"/>